<dbReference type="InterPro" id="IPR035979">
    <property type="entry name" value="RBD_domain_sf"/>
</dbReference>
<dbReference type="PANTHER" id="PTHR21527">
    <property type="entry name" value="NUCLEOPORIN NUP35"/>
    <property type="match status" value="1"/>
</dbReference>
<evidence type="ECO:0000313" key="11">
    <source>
        <dbReference type="EMBL" id="KAL0954170.1"/>
    </source>
</evidence>
<dbReference type="SUPFAM" id="SSF54928">
    <property type="entry name" value="RNA-binding domain, RBD"/>
    <property type="match status" value="1"/>
</dbReference>
<feature type="compositionally biased region" description="Low complexity" evidence="9">
    <location>
        <begin position="92"/>
        <end position="101"/>
    </location>
</feature>
<keyword evidence="3 8" id="KW-0509">mRNA transport</keyword>
<evidence type="ECO:0000256" key="9">
    <source>
        <dbReference type="SAM" id="MobiDB-lite"/>
    </source>
</evidence>
<sequence length="353" mass="37254">MMHNSPFASSGMSSTSTSHAHASNTSSWGGPSGGGFNDSLSQSRTHYQPGYMLSASQSSSTSPGTQRNDEMPVVQTKAKLNSLVSRGPTSDFGMSSMFGSSSRKRQNVTDEDAPPTNSVNDIPNEIFADSPSRPPRNQTMASFDSSLRRHQHAPSAPQQSQHVYIIVFGYPPDKYTQTVDFFKSLGNSTEADLNLEVANCFKIGYKDLGDAMRAVRKNGDILGGSWMIGVKWADPSQSEALIGQPIPRGSTIQQAGADLSQSPSNAMAVDDGPSNLATTSSTLPLVGTPIRLAPSSSAFRKPGTVEKRTPQRSVVTSGYASAMGTPVAGASVSAQPTPSKGVIGQVSDLIFGW</sequence>
<evidence type="ECO:0000256" key="4">
    <source>
        <dbReference type="ARBA" id="ARBA00022927"/>
    </source>
</evidence>
<keyword evidence="7 8" id="KW-0539">Nucleus</keyword>
<evidence type="ECO:0000256" key="3">
    <source>
        <dbReference type="ARBA" id="ARBA00022816"/>
    </source>
</evidence>
<comment type="caution">
    <text evidence="11">The sequence shown here is derived from an EMBL/GenBank/DDBJ whole genome shotgun (WGS) entry which is preliminary data.</text>
</comment>
<dbReference type="Pfam" id="PF05172">
    <property type="entry name" value="RRM_Nup35"/>
    <property type="match status" value="1"/>
</dbReference>
<evidence type="ECO:0000256" key="6">
    <source>
        <dbReference type="ARBA" id="ARBA00023132"/>
    </source>
</evidence>
<evidence type="ECO:0000259" key="10">
    <source>
        <dbReference type="PROSITE" id="PS51472"/>
    </source>
</evidence>
<reference evidence="12" key="1">
    <citation type="submission" date="2024-06" db="EMBL/GenBank/DDBJ databases">
        <title>Multi-omics analyses provide insights into the biosynthesis of the anticancer antibiotic pleurotin in Hohenbuehelia grisea.</title>
        <authorList>
            <person name="Weaver J.A."/>
            <person name="Alberti F."/>
        </authorList>
    </citation>
    <scope>NUCLEOTIDE SEQUENCE [LARGE SCALE GENOMIC DNA]</scope>
    <source>
        <strain evidence="12">T-177</strain>
    </source>
</reference>
<evidence type="ECO:0000256" key="8">
    <source>
        <dbReference type="PROSITE-ProRule" id="PRU00804"/>
    </source>
</evidence>
<keyword evidence="12" id="KW-1185">Reference proteome</keyword>
<feature type="domain" description="RRM Nup35-type" evidence="10">
    <location>
        <begin position="159"/>
        <end position="240"/>
    </location>
</feature>
<dbReference type="InterPro" id="IPR012677">
    <property type="entry name" value="Nucleotide-bd_a/b_plait_sf"/>
</dbReference>
<name>A0ABR3JEL2_9AGAR</name>
<feature type="region of interest" description="Disordered" evidence="9">
    <location>
        <begin position="297"/>
        <end position="317"/>
    </location>
</feature>
<evidence type="ECO:0000256" key="5">
    <source>
        <dbReference type="ARBA" id="ARBA00023010"/>
    </source>
</evidence>
<dbReference type="InterPro" id="IPR007846">
    <property type="entry name" value="RRM_NUP35_dom"/>
</dbReference>
<dbReference type="Proteomes" id="UP001556367">
    <property type="component" value="Unassembled WGS sequence"/>
</dbReference>
<protein>
    <recommendedName>
        <fullName evidence="10">RRM Nup35-type domain-containing protein</fullName>
    </recommendedName>
</protein>
<evidence type="ECO:0000256" key="2">
    <source>
        <dbReference type="ARBA" id="ARBA00022448"/>
    </source>
</evidence>
<dbReference type="Gene3D" id="3.30.70.330">
    <property type="match status" value="1"/>
</dbReference>
<feature type="compositionally biased region" description="Polar residues" evidence="9">
    <location>
        <begin position="135"/>
        <end position="145"/>
    </location>
</feature>
<feature type="compositionally biased region" description="Low complexity" evidence="9">
    <location>
        <begin position="8"/>
        <end position="27"/>
    </location>
</feature>
<keyword evidence="4" id="KW-0653">Protein transport</keyword>
<feature type="compositionally biased region" description="Polar residues" evidence="9">
    <location>
        <begin position="78"/>
        <end position="88"/>
    </location>
</feature>
<evidence type="ECO:0000313" key="12">
    <source>
        <dbReference type="Proteomes" id="UP001556367"/>
    </source>
</evidence>
<keyword evidence="6 8" id="KW-0906">Nuclear pore complex</keyword>
<organism evidence="11 12">
    <name type="scientific">Hohenbuehelia grisea</name>
    <dbReference type="NCBI Taxonomy" id="104357"/>
    <lineage>
        <taxon>Eukaryota</taxon>
        <taxon>Fungi</taxon>
        <taxon>Dikarya</taxon>
        <taxon>Basidiomycota</taxon>
        <taxon>Agaricomycotina</taxon>
        <taxon>Agaricomycetes</taxon>
        <taxon>Agaricomycetidae</taxon>
        <taxon>Agaricales</taxon>
        <taxon>Pleurotineae</taxon>
        <taxon>Pleurotaceae</taxon>
        <taxon>Hohenbuehelia</taxon>
    </lineage>
</organism>
<comment type="subcellular location">
    <subcellularLocation>
        <location evidence="1">Nucleus</location>
        <location evidence="1">Nuclear pore complex</location>
    </subcellularLocation>
</comment>
<keyword evidence="2 8" id="KW-0813">Transport</keyword>
<dbReference type="PANTHER" id="PTHR21527:SF6">
    <property type="entry name" value="NUCLEOPORIN NUP35"/>
    <property type="match status" value="1"/>
</dbReference>
<evidence type="ECO:0000256" key="7">
    <source>
        <dbReference type="ARBA" id="ARBA00023242"/>
    </source>
</evidence>
<evidence type="ECO:0000256" key="1">
    <source>
        <dbReference type="ARBA" id="ARBA00004567"/>
    </source>
</evidence>
<keyword evidence="5" id="KW-0811">Translocation</keyword>
<gene>
    <name evidence="11" type="ORF">HGRIS_005303</name>
</gene>
<dbReference type="PROSITE" id="PS51472">
    <property type="entry name" value="RRM_NUP35"/>
    <property type="match status" value="1"/>
</dbReference>
<dbReference type="EMBL" id="JASNQZ010000008">
    <property type="protein sequence ID" value="KAL0954170.1"/>
    <property type="molecule type" value="Genomic_DNA"/>
</dbReference>
<proteinExistence type="predicted"/>
<feature type="region of interest" description="Disordered" evidence="9">
    <location>
        <begin position="1"/>
        <end position="158"/>
    </location>
</feature>
<accession>A0ABR3JEL2</accession>